<evidence type="ECO:0000313" key="4">
    <source>
        <dbReference type="Proteomes" id="UP000019140"/>
    </source>
</evidence>
<dbReference type="AlphaFoldDB" id="W4L4N2"/>
<protein>
    <recommendedName>
        <fullName evidence="2">Response regulatory domain-containing protein</fullName>
    </recommendedName>
</protein>
<comment type="caution">
    <text evidence="3">The sequence shown here is derived from an EMBL/GenBank/DDBJ whole genome shotgun (WGS) entry which is preliminary data.</text>
</comment>
<name>W4L4N2_9BACT</name>
<sequence length="265" mass="28692">MVPNWQIDTANTAARGFALLQATSPGMIVLNLDLPGFDGLWFLHTLRKHLPECPAVVLATHEHTDTLQALAPLGLAWYCKHPVSVADLLTQIRTLRIDQANGQTALTINVVQAAPRTVFTVWLLLYAPNPVTAMSATPLANISDFASLAAMTPDTAFTPGAQDAGLAGDNGEGELESANRFWTDRSGNGWFDIVVDFPLVRGAYPFQAFDSRFAPVPNHEIPLAIVSHCVDDRVHGFLPETALGPAQTRFIADTLTPDIFLTDIP</sequence>
<dbReference type="Proteomes" id="UP000019140">
    <property type="component" value="Unassembled WGS sequence"/>
</dbReference>
<gene>
    <name evidence="3" type="ORF">ETSY2_52920</name>
</gene>
<proteinExistence type="predicted"/>
<comment type="caution">
    <text evidence="1">Lacks conserved residue(s) required for the propagation of feature annotation.</text>
</comment>
<evidence type="ECO:0000259" key="2">
    <source>
        <dbReference type="PROSITE" id="PS50110"/>
    </source>
</evidence>
<dbReference type="SUPFAM" id="SSF52172">
    <property type="entry name" value="CheY-like"/>
    <property type="match status" value="1"/>
</dbReference>
<dbReference type="HOGENOM" id="CLU_1048404_0_0_7"/>
<dbReference type="InterPro" id="IPR001789">
    <property type="entry name" value="Sig_transdc_resp-reg_receiver"/>
</dbReference>
<accession>W4L4N2</accession>
<dbReference type="EMBL" id="AZHX01002832">
    <property type="protein sequence ID" value="ETW92640.1"/>
    <property type="molecule type" value="Genomic_DNA"/>
</dbReference>
<dbReference type="PROSITE" id="PS50110">
    <property type="entry name" value="RESPONSE_REGULATORY"/>
    <property type="match status" value="1"/>
</dbReference>
<dbReference type="Pfam" id="PF00072">
    <property type="entry name" value="Response_reg"/>
    <property type="match status" value="1"/>
</dbReference>
<organism evidence="3 4">
    <name type="scientific">Candidatus Entotheonella gemina</name>
    <dbReference type="NCBI Taxonomy" id="1429439"/>
    <lineage>
        <taxon>Bacteria</taxon>
        <taxon>Pseudomonadati</taxon>
        <taxon>Nitrospinota/Tectimicrobiota group</taxon>
        <taxon>Candidatus Tectimicrobiota</taxon>
        <taxon>Candidatus Entotheonellia</taxon>
        <taxon>Candidatus Entotheonellales</taxon>
        <taxon>Candidatus Entotheonellaceae</taxon>
        <taxon>Candidatus Entotheonella</taxon>
    </lineage>
</organism>
<keyword evidence="4" id="KW-1185">Reference proteome</keyword>
<evidence type="ECO:0000256" key="1">
    <source>
        <dbReference type="PROSITE-ProRule" id="PRU00169"/>
    </source>
</evidence>
<feature type="domain" description="Response regulatory" evidence="2">
    <location>
        <begin position="1"/>
        <end position="96"/>
    </location>
</feature>
<dbReference type="Gene3D" id="3.40.50.2300">
    <property type="match status" value="1"/>
</dbReference>
<evidence type="ECO:0000313" key="3">
    <source>
        <dbReference type="EMBL" id="ETW92640.1"/>
    </source>
</evidence>
<dbReference type="InterPro" id="IPR011006">
    <property type="entry name" value="CheY-like_superfamily"/>
</dbReference>
<reference evidence="3 4" key="1">
    <citation type="journal article" date="2014" name="Nature">
        <title>An environmental bacterial taxon with a large and distinct metabolic repertoire.</title>
        <authorList>
            <person name="Wilson M.C."/>
            <person name="Mori T."/>
            <person name="Ruckert C."/>
            <person name="Uria A.R."/>
            <person name="Helf M.J."/>
            <person name="Takada K."/>
            <person name="Gernert C."/>
            <person name="Steffens U.A."/>
            <person name="Heycke N."/>
            <person name="Schmitt S."/>
            <person name="Rinke C."/>
            <person name="Helfrich E.J."/>
            <person name="Brachmann A.O."/>
            <person name="Gurgui C."/>
            <person name="Wakimoto T."/>
            <person name="Kracht M."/>
            <person name="Crusemann M."/>
            <person name="Hentschel U."/>
            <person name="Abe I."/>
            <person name="Matsunaga S."/>
            <person name="Kalinowski J."/>
            <person name="Takeyama H."/>
            <person name="Piel J."/>
        </authorList>
    </citation>
    <scope>NUCLEOTIDE SEQUENCE [LARGE SCALE GENOMIC DNA]</scope>
    <source>
        <strain evidence="4">TSY2</strain>
    </source>
</reference>
<dbReference type="GO" id="GO:0000160">
    <property type="term" value="P:phosphorelay signal transduction system"/>
    <property type="evidence" value="ECO:0007669"/>
    <property type="project" value="InterPro"/>
</dbReference>
<dbReference type="CDD" id="cd00156">
    <property type="entry name" value="REC"/>
    <property type="match status" value="1"/>
</dbReference>